<organism evidence="15 16">
    <name type="scientific">Henosepilachna vigintioctopunctata</name>
    <dbReference type="NCBI Taxonomy" id="420089"/>
    <lineage>
        <taxon>Eukaryota</taxon>
        <taxon>Metazoa</taxon>
        <taxon>Ecdysozoa</taxon>
        <taxon>Arthropoda</taxon>
        <taxon>Hexapoda</taxon>
        <taxon>Insecta</taxon>
        <taxon>Pterygota</taxon>
        <taxon>Neoptera</taxon>
        <taxon>Endopterygota</taxon>
        <taxon>Coleoptera</taxon>
        <taxon>Polyphaga</taxon>
        <taxon>Cucujiformia</taxon>
        <taxon>Coccinelloidea</taxon>
        <taxon>Coccinellidae</taxon>
        <taxon>Epilachninae</taxon>
        <taxon>Epilachnini</taxon>
        <taxon>Henosepilachna</taxon>
    </lineage>
</organism>
<evidence type="ECO:0000256" key="1">
    <source>
        <dbReference type="ARBA" id="ARBA00022679"/>
    </source>
</evidence>
<dbReference type="FunFam" id="3.40.630.30:FF:000046">
    <property type="entry name" value="Dopamine N-acetyltransferase"/>
    <property type="match status" value="1"/>
</dbReference>
<reference evidence="15 16" key="1">
    <citation type="submission" date="2023-03" db="EMBL/GenBank/DDBJ databases">
        <title>Genome insight into feeding habits of ladybird beetles.</title>
        <authorList>
            <person name="Li H.-S."/>
            <person name="Huang Y.-H."/>
            <person name="Pang H."/>
        </authorList>
    </citation>
    <scope>NUCLEOTIDE SEQUENCE [LARGE SCALE GENOMIC DNA]</scope>
    <source>
        <strain evidence="15">SYSU_2023b</strain>
        <tissue evidence="15">Whole body</tissue>
    </source>
</reference>
<evidence type="ECO:0000313" key="15">
    <source>
        <dbReference type="EMBL" id="KAK9869967.1"/>
    </source>
</evidence>
<dbReference type="AlphaFoldDB" id="A0AAW1THU2"/>
<dbReference type="Gene3D" id="3.40.630.30">
    <property type="match status" value="1"/>
</dbReference>
<dbReference type="SUPFAM" id="SSF55729">
    <property type="entry name" value="Acyl-CoA N-acyltransferases (Nat)"/>
    <property type="match status" value="1"/>
</dbReference>
<keyword evidence="1" id="KW-0808">Transferase</keyword>
<evidence type="ECO:0000256" key="2">
    <source>
        <dbReference type="ARBA" id="ARBA00023315"/>
    </source>
</evidence>
<comment type="catalytic activity">
    <reaction evidence="10">
        <text>serotonin + (9Z)-octadecenoyl-CoA = N-(9Z-octadecenoyl)-serotonin + CoA + H(+)</text>
        <dbReference type="Rhea" id="RHEA:51392"/>
        <dbReference type="ChEBI" id="CHEBI:15378"/>
        <dbReference type="ChEBI" id="CHEBI:57287"/>
        <dbReference type="ChEBI" id="CHEBI:57387"/>
        <dbReference type="ChEBI" id="CHEBI:134064"/>
        <dbReference type="ChEBI" id="CHEBI:350546"/>
    </reaction>
    <physiologicalReaction direction="left-to-right" evidence="10">
        <dbReference type="Rhea" id="RHEA:51393"/>
    </physiologicalReaction>
</comment>
<comment type="catalytic activity">
    <reaction evidence="6">
        <text>dopamine + (9Z)-octadecenoyl-CoA = N-(9Z-octadecanoyl)-dopamine + CoA + H(+)</text>
        <dbReference type="Rhea" id="RHEA:51380"/>
        <dbReference type="ChEBI" id="CHEBI:15378"/>
        <dbReference type="ChEBI" id="CHEBI:31883"/>
        <dbReference type="ChEBI" id="CHEBI:57287"/>
        <dbReference type="ChEBI" id="CHEBI:57387"/>
        <dbReference type="ChEBI" id="CHEBI:59905"/>
    </reaction>
    <physiologicalReaction direction="left-to-right" evidence="6">
        <dbReference type="Rhea" id="RHEA:51381"/>
    </physiologicalReaction>
</comment>
<accession>A0AAW1THU2</accession>
<dbReference type="Pfam" id="PF00583">
    <property type="entry name" value="Acetyltransf_1"/>
    <property type="match status" value="1"/>
</dbReference>
<comment type="catalytic activity">
    <reaction evidence="9">
        <text>dopamine + acetyl-CoA = N-acetyldopamine + CoA + H(+)</text>
        <dbReference type="Rhea" id="RHEA:51388"/>
        <dbReference type="ChEBI" id="CHEBI:15378"/>
        <dbReference type="ChEBI" id="CHEBI:57287"/>
        <dbReference type="ChEBI" id="CHEBI:57288"/>
        <dbReference type="ChEBI" id="CHEBI:59905"/>
        <dbReference type="ChEBI" id="CHEBI:125678"/>
    </reaction>
    <physiologicalReaction direction="left-to-right" evidence="9">
        <dbReference type="Rhea" id="RHEA:51389"/>
    </physiologicalReaction>
</comment>
<evidence type="ECO:0000259" key="14">
    <source>
        <dbReference type="PROSITE" id="PS51186"/>
    </source>
</evidence>
<evidence type="ECO:0000313" key="16">
    <source>
        <dbReference type="Proteomes" id="UP001431783"/>
    </source>
</evidence>
<protein>
    <recommendedName>
        <fullName evidence="5">aralkylamine N-acetyltransferase</fullName>
        <ecNumber evidence="5">2.3.1.87</ecNumber>
    </recommendedName>
</protein>
<comment type="catalytic activity">
    <reaction evidence="7">
        <text>serotonin + octadecanoyl-CoA = N-octadecanoyl-serotonin + CoA + H(+)</text>
        <dbReference type="Rhea" id="RHEA:51400"/>
        <dbReference type="ChEBI" id="CHEBI:15378"/>
        <dbReference type="ChEBI" id="CHEBI:57287"/>
        <dbReference type="ChEBI" id="CHEBI:57394"/>
        <dbReference type="ChEBI" id="CHEBI:134065"/>
        <dbReference type="ChEBI" id="CHEBI:350546"/>
    </reaction>
    <physiologicalReaction direction="left-to-right" evidence="7">
        <dbReference type="Rhea" id="RHEA:51401"/>
    </physiologicalReaction>
</comment>
<evidence type="ECO:0000256" key="8">
    <source>
        <dbReference type="ARBA" id="ARBA00051284"/>
    </source>
</evidence>
<keyword evidence="2" id="KW-0012">Acyltransferase</keyword>
<evidence type="ECO:0000256" key="7">
    <source>
        <dbReference type="ARBA" id="ARBA00050849"/>
    </source>
</evidence>
<evidence type="ECO:0000256" key="5">
    <source>
        <dbReference type="ARBA" id="ARBA00039114"/>
    </source>
</evidence>
<comment type="catalytic activity">
    <reaction evidence="11">
        <text>serotonin + hexadecanoyl-CoA = N-hexadecanoyl-serotonin + CoA + H(+)</text>
        <dbReference type="Rhea" id="RHEA:51384"/>
        <dbReference type="ChEBI" id="CHEBI:15378"/>
        <dbReference type="ChEBI" id="CHEBI:57287"/>
        <dbReference type="ChEBI" id="CHEBI:57379"/>
        <dbReference type="ChEBI" id="CHEBI:134059"/>
        <dbReference type="ChEBI" id="CHEBI:350546"/>
    </reaction>
    <physiologicalReaction direction="left-to-right" evidence="11">
        <dbReference type="Rhea" id="RHEA:51385"/>
    </physiologicalReaction>
</comment>
<dbReference type="InterPro" id="IPR000182">
    <property type="entry name" value="GNAT_dom"/>
</dbReference>
<evidence type="ECO:0000256" key="13">
    <source>
        <dbReference type="ARBA" id="ARBA00052491"/>
    </source>
</evidence>
<comment type="catalytic activity">
    <reaction evidence="8">
        <text>serotonin + (5Z,8Z,11Z,14Z)-eicosatetraenoyl-CoA = N-[(5Z,8Z,11Z,14Z)-eicosatetraenoyl]-serotonin + CoA + H(+)</text>
        <dbReference type="Rhea" id="RHEA:51396"/>
        <dbReference type="ChEBI" id="CHEBI:15378"/>
        <dbReference type="ChEBI" id="CHEBI:57287"/>
        <dbReference type="ChEBI" id="CHEBI:57368"/>
        <dbReference type="ChEBI" id="CHEBI:132255"/>
        <dbReference type="ChEBI" id="CHEBI:350546"/>
    </reaction>
    <physiologicalReaction direction="left-to-right" evidence="8">
        <dbReference type="Rhea" id="RHEA:51397"/>
    </physiologicalReaction>
</comment>
<feature type="domain" description="N-acetyltransferase" evidence="14">
    <location>
        <begin position="56"/>
        <end position="205"/>
    </location>
</feature>
<name>A0AAW1THU2_9CUCU</name>
<evidence type="ECO:0000256" key="12">
    <source>
        <dbReference type="ARBA" id="ARBA00052335"/>
    </source>
</evidence>
<dbReference type="EMBL" id="JARQZJ010000002">
    <property type="protein sequence ID" value="KAK9869967.1"/>
    <property type="molecule type" value="Genomic_DNA"/>
</dbReference>
<keyword evidence="16" id="KW-1185">Reference proteome</keyword>
<sequence length="216" mass="24439">MSQESSNGDCEYSIAEAEDKNEILDLARKYFNLDEPLNEYIGLTGPDGRCPDLEAYMIASLDEGTSVKATCDGKLVAFSMNGIVYSQDESEKSYVDNPKFQKILDFLHYNSLACDIFKRYPNADKAMSVKIVSVDPCMRGKGVATKLVEKTREIAKDLGCKLMFVECTSHFTALIMQRLGFEKIYSLDYADYKVDEEVVFKPKKPHSTYTVYTQEL</sequence>
<dbReference type="CDD" id="cd04301">
    <property type="entry name" value="NAT_SF"/>
    <property type="match status" value="1"/>
</dbReference>
<evidence type="ECO:0000256" key="6">
    <source>
        <dbReference type="ARBA" id="ARBA00050189"/>
    </source>
</evidence>
<comment type="caution">
    <text evidence="15">The sequence shown here is derived from an EMBL/GenBank/DDBJ whole genome shotgun (WGS) entry which is preliminary data.</text>
</comment>
<comment type="catalytic activity">
    <reaction evidence="12">
        <text>dopamine + hexadecanoyl-CoA = N-hexadecanoyl-dopamine + CoA + H(+)</text>
        <dbReference type="Rhea" id="RHEA:51376"/>
        <dbReference type="ChEBI" id="CHEBI:15378"/>
        <dbReference type="ChEBI" id="CHEBI:57287"/>
        <dbReference type="ChEBI" id="CHEBI:57379"/>
        <dbReference type="ChEBI" id="CHEBI:59905"/>
        <dbReference type="ChEBI" id="CHEBI:134058"/>
    </reaction>
    <physiologicalReaction direction="left-to-right" evidence="12">
        <dbReference type="Rhea" id="RHEA:51377"/>
    </physiologicalReaction>
</comment>
<dbReference type="Proteomes" id="UP001431783">
    <property type="component" value="Unassembled WGS sequence"/>
</dbReference>
<dbReference type="GO" id="GO:0004059">
    <property type="term" value="F:aralkylamine N-acetyltransferase activity"/>
    <property type="evidence" value="ECO:0007669"/>
    <property type="project" value="UniProtKB-EC"/>
</dbReference>
<evidence type="ECO:0000256" key="9">
    <source>
        <dbReference type="ARBA" id="ARBA00051711"/>
    </source>
</evidence>
<evidence type="ECO:0000256" key="3">
    <source>
        <dbReference type="ARBA" id="ARBA00037926"/>
    </source>
</evidence>
<dbReference type="InterPro" id="IPR016181">
    <property type="entry name" value="Acyl_CoA_acyltransferase"/>
</dbReference>
<dbReference type="EC" id="2.3.1.87" evidence="5"/>
<dbReference type="PANTHER" id="PTHR20905">
    <property type="entry name" value="N-ACETYLTRANSFERASE-RELATED"/>
    <property type="match status" value="1"/>
</dbReference>
<gene>
    <name evidence="15" type="ORF">WA026_006065</name>
</gene>
<evidence type="ECO:0000256" key="11">
    <source>
        <dbReference type="ARBA" id="ARBA00052178"/>
    </source>
</evidence>
<evidence type="ECO:0000256" key="10">
    <source>
        <dbReference type="ARBA" id="ARBA00051823"/>
    </source>
</evidence>
<evidence type="ECO:0000256" key="4">
    <source>
        <dbReference type="ARBA" id="ARBA00038182"/>
    </source>
</evidence>
<dbReference type="PROSITE" id="PS51186">
    <property type="entry name" value="GNAT"/>
    <property type="match status" value="1"/>
</dbReference>
<comment type="pathway">
    <text evidence="3">Aromatic compound metabolism; melatonin biosynthesis; melatonin from serotonin: step 1/2.</text>
</comment>
<comment type="catalytic activity">
    <reaction evidence="13">
        <text>serotonin + acetyl-CoA = N-acetylserotonin + CoA + H(+)</text>
        <dbReference type="Rhea" id="RHEA:25217"/>
        <dbReference type="ChEBI" id="CHEBI:15378"/>
        <dbReference type="ChEBI" id="CHEBI:17697"/>
        <dbReference type="ChEBI" id="CHEBI:57287"/>
        <dbReference type="ChEBI" id="CHEBI:57288"/>
        <dbReference type="ChEBI" id="CHEBI:350546"/>
        <dbReference type="EC" id="2.3.1.87"/>
    </reaction>
    <physiologicalReaction direction="left-to-right" evidence="13">
        <dbReference type="Rhea" id="RHEA:25218"/>
    </physiologicalReaction>
</comment>
<comment type="similarity">
    <text evidence="4">Belongs to the acetyltransferase family. AANAT subfamily.</text>
</comment>
<dbReference type="PANTHER" id="PTHR20905:SF1">
    <property type="entry name" value="AT07410P-RELATED"/>
    <property type="match status" value="1"/>
</dbReference>
<proteinExistence type="inferred from homology"/>